<gene>
    <name evidence="12" type="primary">mcama</name>
</gene>
<keyword evidence="10" id="KW-0732">Signal</keyword>
<evidence type="ECO:0000256" key="1">
    <source>
        <dbReference type="ARBA" id="ARBA00004479"/>
    </source>
</evidence>
<dbReference type="SMART" id="SM00408">
    <property type="entry name" value="IGc2"/>
    <property type="match status" value="4"/>
</dbReference>
<dbReference type="InterPro" id="IPR036179">
    <property type="entry name" value="Ig-like_dom_sf"/>
</dbReference>
<keyword evidence="13" id="KW-1185">Reference proteome</keyword>
<evidence type="ECO:0000256" key="5">
    <source>
        <dbReference type="ARBA" id="ARBA00023136"/>
    </source>
</evidence>
<dbReference type="SMART" id="SM00409">
    <property type="entry name" value="IG"/>
    <property type="match status" value="4"/>
</dbReference>
<evidence type="ECO:0000256" key="9">
    <source>
        <dbReference type="SAM" id="Phobius"/>
    </source>
</evidence>
<keyword evidence="4 9" id="KW-1133">Transmembrane helix</keyword>
<evidence type="ECO:0000259" key="11">
    <source>
        <dbReference type="PROSITE" id="PS50835"/>
    </source>
</evidence>
<dbReference type="Pfam" id="PF07686">
    <property type="entry name" value="V-set"/>
    <property type="match status" value="1"/>
</dbReference>
<accession>A0A673IJV6</accession>
<keyword evidence="2 9" id="KW-0812">Transmembrane</keyword>
<evidence type="ECO:0000256" key="10">
    <source>
        <dbReference type="SAM" id="SignalP"/>
    </source>
</evidence>
<dbReference type="Ensembl" id="ENSSRHT00000042585.1">
    <property type="protein sequence ID" value="ENSSRHP00000041406.1"/>
    <property type="gene ID" value="ENSSRHG00000021001.1"/>
</dbReference>
<dbReference type="PANTHER" id="PTHR11973">
    <property type="entry name" value="CELL SURFACE GLYCOPROTEIN MUC18-RELATED"/>
    <property type="match status" value="1"/>
</dbReference>
<dbReference type="Gene3D" id="2.60.40.10">
    <property type="entry name" value="Immunoglobulins"/>
    <property type="match status" value="5"/>
</dbReference>
<reference evidence="12" key="2">
    <citation type="submission" date="2025-09" db="UniProtKB">
        <authorList>
            <consortium name="Ensembl"/>
        </authorList>
    </citation>
    <scope>IDENTIFICATION</scope>
</reference>
<dbReference type="GO" id="GO:0005886">
    <property type="term" value="C:plasma membrane"/>
    <property type="evidence" value="ECO:0007669"/>
    <property type="project" value="TreeGrafter"/>
</dbReference>
<dbReference type="InterPro" id="IPR013106">
    <property type="entry name" value="Ig_V-set"/>
</dbReference>
<feature type="domain" description="Ig-like" evidence="11">
    <location>
        <begin position="357"/>
        <end position="435"/>
    </location>
</feature>
<evidence type="ECO:0000313" key="12">
    <source>
        <dbReference type="Ensembl" id="ENSSRHP00000041406.1"/>
    </source>
</evidence>
<keyword evidence="7" id="KW-0325">Glycoprotein</keyword>
<feature type="domain" description="Ig-like" evidence="11">
    <location>
        <begin position="10"/>
        <end position="141"/>
    </location>
</feature>
<dbReference type="InterPro" id="IPR013783">
    <property type="entry name" value="Ig-like_fold"/>
</dbReference>
<evidence type="ECO:0000256" key="7">
    <source>
        <dbReference type="ARBA" id="ARBA00023180"/>
    </source>
</evidence>
<dbReference type="Proteomes" id="UP000472270">
    <property type="component" value="Unassembled WGS sequence"/>
</dbReference>
<name>A0A673IJV6_9TELE</name>
<dbReference type="GO" id="GO:0005055">
    <property type="term" value="F:laminin receptor activity"/>
    <property type="evidence" value="ECO:0007669"/>
    <property type="project" value="TreeGrafter"/>
</dbReference>
<reference evidence="12" key="1">
    <citation type="submission" date="2025-08" db="UniProtKB">
        <authorList>
            <consortium name="Ensembl"/>
        </authorList>
    </citation>
    <scope>IDENTIFICATION</scope>
</reference>
<keyword evidence="6" id="KW-1015">Disulfide bond</keyword>
<dbReference type="AlphaFoldDB" id="A0A673IJV6"/>
<sequence>MDNFRSMALPNTSLLLFVLHMCALAWQAWALVDLRMEDSVEVYMDESAEIPCLYTFTEKPMMVMVQWFVREREGHRVRISYSDLTMQKVDENTSYSNRISVRSNSDGETLTIQDVKLSDEREFFCQVSGLAAGNGEGRTLLKVFDPPEPPVIDGVLSGVSVSGDSTAKIASCETREGFPKPNITWYRDHIPIHPISGLANVVTLVTKESSGLYTVQSELHYKVTKEDKDAHFSCEVSYFVPGAVRTSESKGINITVHYPTTSVEIWKESPEGLVKEGDTVEIRCQGDGNPPAPIIFNQEQSDVELDSSPYIKPGLLVLKEVSRADSGVYECHSLDVDAVNHDEVLDTLQLTVHYLDPAVVVPKDSEVMLKGESLTATCNALSSLETSTVWFKDGIEVGRGHIMQLQDATFDTSGQYDCEVTVPSLPGLLTSGSVHIIVQGAPQMKDAEREIELTEKVGGWVNLSCEVRGYPRPAITWSITGSQSQSWREVVKRETEDQVHSVVMLKVTTDTVAVCNSTNDFGIETKTYSIRSIPFSQTPTARKTSADNSGVIIVVIIVSILLLAILGSVFYFLYKKGKLPCGRSGKQEITKEKTNKEDIVVEMKAKKTEESVLLKGVNGEKKPPNDQVTICA</sequence>
<evidence type="ECO:0000256" key="6">
    <source>
        <dbReference type="ARBA" id="ARBA00023157"/>
    </source>
</evidence>
<dbReference type="InterPro" id="IPR007110">
    <property type="entry name" value="Ig-like_dom"/>
</dbReference>
<evidence type="ECO:0000256" key="2">
    <source>
        <dbReference type="ARBA" id="ARBA00022692"/>
    </source>
</evidence>
<feature type="signal peptide" evidence="10">
    <location>
        <begin position="1"/>
        <end position="30"/>
    </location>
</feature>
<dbReference type="PANTHER" id="PTHR11973:SF18">
    <property type="entry name" value="CELL SURFACE GLYCOPROTEIN MUC18"/>
    <property type="match status" value="1"/>
</dbReference>
<evidence type="ECO:0000256" key="4">
    <source>
        <dbReference type="ARBA" id="ARBA00022989"/>
    </source>
</evidence>
<keyword evidence="5 9" id="KW-0472">Membrane</keyword>
<feature type="domain" description="Ig-like" evidence="11">
    <location>
        <begin position="149"/>
        <end position="253"/>
    </location>
</feature>
<keyword evidence="3" id="KW-0677">Repeat</keyword>
<protein>
    <submittedName>
        <fullName evidence="12">Cell surface glycoprotein MUC18-like</fullName>
    </submittedName>
</protein>
<evidence type="ECO:0000256" key="3">
    <source>
        <dbReference type="ARBA" id="ARBA00022737"/>
    </source>
</evidence>
<dbReference type="Pfam" id="PF07679">
    <property type="entry name" value="I-set"/>
    <property type="match status" value="1"/>
</dbReference>
<dbReference type="PROSITE" id="PS50835">
    <property type="entry name" value="IG_LIKE"/>
    <property type="match status" value="5"/>
</dbReference>
<feature type="chain" id="PRO_5025357596" evidence="10">
    <location>
        <begin position="31"/>
        <end position="632"/>
    </location>
</feature>
<dbReference type="InterPro" id="IPR013098">
    <property type="entry name" value="Ig_I-set"/>
</dbReference>
<evidence type="ECO:0000313" key="13">
    <source>
        <dbReference type="Proteomes" id="UP000472270"/>
    </source>
</evidence>
<dbReference type="InterPro" id="IPR003598">
    <property type="entry name" value="Ig_sub2"/>
</dbReference>
<dbReference type="SUPFAM" id="SSF48726">
    <property type="entry name" value="Immunoglobulin"/>
    <property type="match status" value="5"/>
</dbReference>
<evidence type="ECO:0000256" key="8">
    <source>
        <dbReference type="ARBA" id="ARBA00023319"/>
    </source>
</evidence>
<dbReference type="InterPro" id="IPR013162">
    <property type="entry name" value="CD80_C2-set"/>
</dbReference>
<dbReference type="InterPro" id="IPR051116">
    <property type="entry name" value="Surface_Rcpt/Adhesion_Mol"/>
</dbReference>
<organism evidence="12 13">
    <name type="scientific">Sinocyclocheilus rhinocerous</name>
    <dbReference type="NCBI Taxonomy" id="307959"/>
    <lineage>
        <taxon>Eukaryota</taxon>
        <taxon>Metazoa</taxon>
        <taxon>Chordata</taxon>
        <taxon>Craniata</taxon>
        <taxon>Vertebrata</taxon>
        <taxon>Euteleostomi</taxon>
        <taxon>Actinopterygii</taxon>
        <taxon>Neopterygii</taxon>
        <taxon>Teleostei</taxon>
        <taxon>Ostariophysi</taxon>
        <taxon>Cypriniformes</taxon>
        <taxon>Cyprinidae</taxon>
        <taxon>Cyprininae</taxon>
        <taxon>Sinocyclocheilus</taxon>
    </lineage>
</organism>
<feature type="domain" description="Ig-like" evidence="11">
    <location>
        <begin position="442"/>
        <end position="531"/>
    </location>
</feature>
<feature type="domain" description="Ig-like" evidence="11">
    <location>
        <begin position="259"/>
        <end position="351"/>
    </location>
</feature>
<comment type="subcellular location">
    <subcellularLocation>
        <location evidence="1">Membrane</location>
        <topology evidence="1">Single-pass type I membrane protein</topology>
    </subcellularLocation>
</comment>
<proteinExistence type="predicted"/>
<dbReference type="Pfam" id="PF08205">
    <property type="entry name" value="C2-set_2"/>
    <property type="match status" value="1"/>
</dbReference>
<keyword evidence="8" id="KW-0393">Immunoglobulin domain</keyword>
<feature type="transmembrane region" description="Helical" evidence="9">
    <location>
        <begin position="551"/>
        <end position="574"/>
    </location>
</feature>
<dbReference type="InterPro" id="IPR003599">
    <property type="entry name" value="Ig_sub"/>
</dbReference>